<feature type="binding site" evidence="9">
    <location>
        <begin position="406"/>
        <end position="409"/>
    </location>
    <ligand>
        <name>GTP</name>
        <dbReference type="ChEBI" id="CHEBI:37565"/>
    </ligand>
</feature>
<dbReference type="GO" id="GO:0046872">
    <property type="term" value="F:metal ion binding"/>
    <property type="evidence" value="ECO:0007669"/>
    <property type="project" value="UniProtKB-KW"/>
</dbReference>
<name>A0A1E3PJC6_9ASCO</name>
<dbReference type="GO" id="GO:0000122">
    <property type="term" value="P:negative regulation of transcription by RNA polymerase II"/>
    <property type="evidence" value="ECO:0007669"/>
    <property type="project" value="EnsemblFungi"/>
</dbReference>
<evidence type="ECO:0000313" key="12">
    <source>
        <dbReference type="EMBL" id="ODQ65400.1"/>
    </source>
</evidence>
<keyword evidence="2 10" id="KW-0479">Metal-binding</keyword>
<dbReference type="GO" id="GO:0005834">
    <property type="term" value="C:heterotrimeric G-protein complex"/>
    <property type="evidence" value="ECO:0007669"/>
    <property type="project" value="EnsemblFungi"/>
</dbReference>
<evidence type="ECO:0000256" key="11">
    <source>
        <dbReference type="SAM" id="MobiDB-lite"/>
    </source>
</evidence>
<dbReference type="PANTHER" id="PTHR10218">
    <property type="entry name" value="GTP-BINDING PROTEIN ALPHA SUBUNIT"/>
    <property type="match status" value="1"/>
</dbReference>
<dbReference type="PRINTS" id="PR00318">
    <property type="entry name" value="GPROTEINA"/>
</dbReference>
<dbReference type="GO" id="GO:0010515">
    <property type="term" value="P:negative regulation of induction of conjugation with cellular fusion"/>
    <property type="evidence" value="ECO:0007669"/>
    <property type="project" value="EnsemblFungi"/>
</dbReference>
<accession>A0A1E3PJC6</accession>
<dbReference type="InterPro" id="IPR001019">
    <property type="entry name" value="Gprotein_alpha_su"/>
</dbReference>
<dbReference type="STRING" id="857566.A0A1E3PJC6"/>
<keyword evidence="4 10" id="KW-0460">Magnesium</keyword>
<protein>
    <submittedName>
        <fullName evidence="12">G-alpha-domain-containing protein</fullName>
    </submittedName>
</protein>
<dbReference type="GO" id="GO:0005525">
    <property type="term" value="F:GTP binding"/>
    <property type="evidence" value="ECO:0007669"/>
    <property type="project" value="UniProtKB-KW"/>
</dbReference>
<keyword evidence="13" id="KW-1185">Reference proteome</keyword>
<dbReference type="Proteomes" id="UP000095009">
    <property type="component" value="Unassembled WGS sequence"/>
</dbReference>
<organism evidence="12 13">
    <name type="scientific">Nadsonia fulvescens var. elongata DSM 6958</name>
    <dbReference type="NCBI Taxonomy" id="857566"/>
    <lineage>
        <taxon>Eukaryota</taxon>
        <taxon>Fungi</taxon>
        <taxon>Dikarya</taxon>
        <taxon>Ascomycota</taxon>
        <taxon>Saccharomycotina</taxon>
        <taxon>Dipodascomycetes</taxon>
        <taxon>Dipodascales</taxon>
        <taxon>Dipodascales incertae sedis</taxon>
        <taxon>Nadsonia</taxon>
    </lineage>
</organism>
<dbReference type="PRINTS" id="PR01241">
    <property type="entry name" value="GPROTEINAFNG"/>
</dbReference>
<keyword evidence="5 9" id="KW-0342">GTP-binding</keyword>
<dbReference type="GO" id="GO:0010856">
    <property type="term" value="F:adenylate cyclase activator activity"/>
    <property type="evidence" value="ECO:0007669"/>
    <property type="project" value="EnsemblFungi"/>
</dbReference>
<dbReference type="InterPro" id="IPR002975">
    <property type="entry name" value="Fungi_Gprotein_alpha"/>
</dbReference>
<dbReference type="FunFam" id="3.40.50.300:FF:000181">
    <property type="entry name" value="Guanine nucleotide-binding protein subunit alpha"/>
    <property type="match status" value="1"/>
</dbReference>
<dbReference type="Pfam" id="PF00503">
    <property type="entry name" value="G-alpha"/>
    <property type="match status" value="1"/>
</dbReference>
<evidence type="ECO:0000256" key="2">
    <source>
        <dbReference type="ARBA" id="ARBA00022723"/>
    </source>
</evidence>
<keyword evidence="3 9" id="KW-0547">Nucleotide-binding</keyword>
<dbReference type="Gene3D" id="3.40.50.300">
    <property type="entry name" value="P-loop containing nucleotide triphosphate hydrolases"/>
    <property type="match status" value="2"/>
</dbReference>
<evidence type="ECO:0000256" key="1">
    <source>
        <dbReference type="ARBA" id="ARBA00022707"/>
    </source>
</evidence>
<evidence type="ECO:0000256" key="3">
    <source>
        <dbReference type="ARBA" id="ARBA00022741"/>
    </source>
</evidence>
<evidence type="ECO:0000256" key="6">
    <source>
        <dbReference type="ARBA" id="ARBA00023139"/>
    </source>
</evidence>
<feature type="binding site" evidence="9">
    <location>
        <begin position="312"/>
        <end position="318"/>
    </location>
    <ligand>
        <name>GTP</name>
        <dbReference type="ChEBI" id="CHEBI:37565"/>
    </ligand>
</feature>
<dbReference type="PANTHER" id="PTHR10218:SF369">
    <property type="entry name" value="GUANINE NUCLEOTIDE-BINDING PROTEIN ALPHA-2 SUBUNIT"/>
    <property type="match status" value="1"/>
</dbReference>
<evidence type="ECO:0000256" key="8">
    <source>
        <dbReference type="ARBA" id="ARBA00023288"/>
    </source>
</evidence>
<feature type="binding site" evidence="9">
    <location>
        <position position="461"/>
    </location>
    <ligand>
        <name>GTP</name>
        <dbReference type="ChEBI" id="CHEBI:37565"/>
    </ligand>
</feature>
<feature type="binding site" evidence="9">
    <location>
        <begin position="337"/>
        <end position="341"/>
    </location>
    <ligand>
        <name>GTP</name>
        <dbReference type="ChEBI" id="CHEBI:37565"/>
    </ligand>
</feature>
<keyword evidence="8" id="KW-0449">Lipoprotein</keyword>
<feature type="compositionally biased region" description="Polar residues" evidence="11">
    <location>
        <begin position="105"/>
        <end position="119"/>
    </location>
</feature>
<dbReference type="SMART" id="SM00275">
    <property type="entry name" value="G_alpha"/>
    <property type="match status" value="1"/>
</dbReference>
<keyword evidence="6" id="KW-0564">Palmitate</keyword>
<feature type="binding site" evidence="9">
    <location>
        <begin position="287"/>
        <end position="288"/>
    </location>
    <ligand>
        <name>GTP</name>
        <dbReference type="ChEBI" id="CHEBI:37565"/>
    </ligand>
</feature>
<dbReference type="InterPro" id="IPR011025">
    <property type="entry name" value="GproteinA_insert"/>
</dbReference>
<dbReference type="Gene3D" id="1.10.400.10">
    <property type="entry name" value="GI Alpha 1, domain 2-like"/>
    <property type="match status" value="1"/>
</dbReference>
<feature type="compositionally biased region" description="Polar residues" evidence="11">
    <location>
        <begin position="36"/>
        <end position="77"/>
    </location>
</feature>
<dbReference type="SUPFAM" id="SSF52540">
    <property type="entry name" value="P-loop containing nucleoside triphosphate hydrolases"/>
    <property type="match status" value="1"/>
</dbReference>
<keyword evidence="1" id="KW-0519">Myristate</keyword>
<evidence type="ECO:0000313" key="13">
    <source>
        <dbReference type="Proteomes" id="UP000095009"/>
    </source>
</evidence>
<evidence type="ECO:0000256" key="7">
    <source>
        <dbReference type="ARBA" id="ARBA00023224"/>
    </source>
</evidence>
<feature type="binding site" evidence="10">
    <location>
        <position position="137"/>
    </location>
    <ligand>
        <name>Mg(2+)</name>
        <dbReference type="ChEBI" id="CHEBI:18420"/>
    </ligand>
</feature>
<evidence type="ECO:0000256" key="9">
    <source>
        <dbReference type="PIRSR" id="PIRSR601019-1"/>
    </source>
</evidence>
<dbReference type="EMBL" id="KV454410">
    <property type="protein sequence ID" value="ODQ65400.1"/>
    <property type="molecule type" value="Genomic_DNA"/>
</dbReference>
<dbReference type="GO" id="GO:0003924">
    <property type="term" value="F:GTPase activity"/>
    <property type="evidence" value="ECO:0007669"/>
    <property type="project" value="InterPro"/>
</dbReference>
<dbReference type="GO" id="GO:0031683">
    <property type="term" value="F:G-protein beta/gamma-subunit complex binding"/>
    <property type="evidence" value="ECO:0007669"/>
    <property type="project" value="InterPro"/>
</dbReference>
<feature type="compositionally biased region" description="Low complexity" evidence="11">
    <location>
        <begin position="1"/>
        <end position="35"/>
    </location>
</feature>
<dbReference type="AlphaFoldDB" id="A0A1E3PJC6"/>
<dbReference type="GO" id="GO:0001664">
    <property type="term" value="F:G protein-coupled receptor binding"/>
    <property type="evidence" value="ECO:0007669"/>
    <property type="project" value="InterPro"/>
</dbReference>
<dbReference type="OrthoDB" id="5817230at2759"/>
<dbReference type="CDD" id="cd00066">
    <property type="entry name" value="G-alpha"/>
    <property type="match status" value="1"/>
</dbReference>
<evidence type="ECO:0000256" key="5">
    <source>
        <dbReference type="ARBA" id="ARBA00023134"/>
    </source>
</evidence>
<dbReference type="GO" id="GO:0010619">
    <property type="term" value="P:adenylate cyclase-activating glucose-activated G protein-coupled receptor signaling pathway"/>
    <property type="evidence" value="ECO:0007669"/>
    <property type="project" value="EnsemblFungi"/>
</dbReference>
<evidence type="ECO:0000256" key="10">
    <source>
        <dbReference type="PIRSR" id="PIRSR601019-2"/>
    </source>
</evidence>
<feature type="region of interest" description="Disordered" evidence="11">
    <location>
        <begin position="1"/>
        <end position="77"/>
    </location>
</feature>
<evidence type="ECO:0000256" key="4">
    <source>
        <dbReference type="ARBA" id="ARBA00022842"/>
    </source>
</evidence>
<sequence>MGSCMSSNSAAESPASNKTHYTNNQKTANNNSNINGQSGVNTAGALNTNYNVNSSNATRNSQTSSESNNKNLEGQDNSQLQDALADNYIVNRNPSVSRNEHRSPVASTDSTSPGNGSKSRSSEVKILLLGSGESGKSTIIKQIKIIHQGGYSQDELMMYKMIIYQNLVDIAKSLVKAIKQFNLESQLVNLPEYAQSQNTNSTTKGIESGSVDDDVNIDSIEKNQELVERKKTSGSNPLEKLASASVSDDGQNTLHPELFELIKLLYREPVVCEKLFGEYRSKFYIMDSATYFFDNVDRIGSNNYIPTVNDVLRTRIKTTGIYETRFQMGGLNIHMYDVGGQRSERKKWIHCFENVTSIIFCVALSEYDQVLLEEKKQNRMAESLVLFDSVINSRWFTRTSVVLFLNKIDVFTEKIPRSPLENYFPDYSGGNDINKAAKYILWRFTNVNRGGLNIYPHLTQATDTSNIKLVLATVKETILQNALRDSGIL</sequence>
<dbReference type="PROSITE" id="PS51882">
    <property type="entry name" value="G_ALPHA"/>
    <property type="match status" value="1"/>
</dbReference>
<dbReference type="InterPro" id="IPR027417">
    <property type="entry name" value="P-loop_NTPase"/>
</dbReference>
<dbReference type="GO" id="GO:0005737">
    <property type="term" value="C:cytoplasm"/>
    <property type="evidence" value="ECO:0007669"/>
    <property type="project" value="TreeGrafter"/>
</dbReference>
<proteinExistence type="predicted"/>
<gene>
    <name evidence="12" type="ORF">NADFUDRAFT_83388</name>
</gene>
<reference evidence="12 13" key="1">
    <citation type="journal article" date="2016" name="Proc. Natl. Acad. Sci. U.S.A.">
        <title>Comparative genomics of biotechnologically important yeasts.</title>
        <authorList>
            <person name="Riley R."/>
            <person name="Haridas S."/>
            <person name="Wolfe K.H."/>
            <person name="Lopes M.R."/>
            <person name="Hittinger C.T."/>
            <person name="Goeker M."/>
            <person name="Salamov A.A."/>
            <person name="Wisecaver J.H."/>
            <person name="Long T.M."/>
            <person name="Calvey C.H."/>
            <person name="Aerts A.L."/>
            <person name="Barry K.W."/>
            <person name="Choi C."/>
            <person name="Clum A."/>
            <person name="Coughlan A.Y."/>
            <person name="Deshpande S."/>
            <person name="Douglass A.P."/>
            <person name="Hanson S.J."/>
            <person name="Klenk H.-P."/>
            <person name="LaButti K.M."/>
            <person name="Lapidus A."/>
            <person name="Lindquist E.A."/>
            <person name="Lipzen A.M."/>
            <person name="Meier-Kolthoff J.P."/>
            <person name="Ohm R.A."/>
            <person name="Otillar R.P."/>
            <person name="Pangilinan J.L."/>
            <person name="Peng Y."/>
            <person name="Rokas A."/>
            <person name="Rosa C.A."/>
            <person name="Scheuner C."/>
            <person name="Sibirny A.A."/>
            <person name="Slot J.C."/>
            <person name="Stielow J.B."/>
            <person name="Sun H."/>
            <person name="Kurtzman C.P."/>
            <person name="Blackwell M."/>
            <person name="Grigoriev I.V."/>
            <person name="Jeffries T.W."/>
        </authorList>
    </citation>
    <scope>NUCLEOTIDE SEQUENCE [LARGE SCALE GENOMIC DNA]</scope>
    <source>
        <strain evidence="12 13">DSM 6958</strain>
    </source>
</reference>
<feature type="region of interest" description="Disordered" evidence="11">
    <location>
        <begin position="93"/>
        <end position="122"/>
    </location>
</feature>
<feature type="binding site" evidence="10">
    <location>
        <position position="318"/>
    </location>
    <ligand>
        <name>Mg(2+)</name>
        <dbReference type="ChEBI" id="CHEBI:18420"/>
    </ligand>
</feature>
<keyword evidence="7" id="KW-0807">Transducer</keyword>
<dbReference type="SUPFAM" id="SSF47895">
    <property type="entry name" value="Transducin (alpha subunit), insertion domain"/>
    <property type="match status" value="1"/>
</dbReference>
<feature type="binding site" evidence="9">
    <location>
        <begin position="133"/>
        <end position="138"/>
    </location>
    <ligand>
        <name>GTP</name>
        <dbReference type="ChEBI" id="CHEBI:37565"/>
    </ligand>
</feature>